<sequence>MPHSTSVSVRGSQLVEDAKSYKSLVIDDSSMTSHFYEDEPIDLKLERHALMTCAYSTIMNYQKAHELPKDLNNSTRAMVAHFRWGQFIKIIHTASASTFTLNPCMETFPSGSLTCFATELIARIKDGGMPDVFIVAARMIDTRKSYSLAVLALCTLYREINYWVQITWQCHFPSSNHRSDAPLLLQISGIEILESPYSAKEARKFLHEVDAPQGSQSLHKVHDKNASPAKSLDIFKDYREPASSGNSSDEDETQPKTNDSLSSHEDISKQDTPIQQDQIMVVPQMNSKASESINSVEQTIQVFLEESKDQALCVISPSSKGETPMHRIYHIKNRDEISELQRQAYSIHVPLMMVDEKQSDEAPLTPVIDVSDDIGDEGPVDPSMSSVADVLLLIFVKEFCE</sequence>
<evidence type="ECO:0000313" key="2">
    <source>
        <dbReference type="EMBL" id="ONK63302.1"/>
    </source>
</evidence>
<keyword evidence="3" id="KW-1185">Reference proteome</keyword>
<feature type="region of interest" description="Disordered" evidence="1">
    <location>
        <begin position="239"/>
        <end position="276"/>
    </location>
</feature>
<name>A0A5P1EBS5_ASPOF</name>
<organism evidence="2 3">
    <name type="scientific">Asparagus officinalis</name>
    <name type="common">Garden asparagus</name>
    <dbReference type="NCBI Taxonomy" id="4686"/>
    <lineage>
        <taxon>Eukaryota</taxon>
        <taxon>Viridiplantae</taxon>
        <taxon>Streptophyta</taxon>
        <taxon>Embryophyta</taxon>
        <taxon>Tracheophyta</taxon>
        <taxon>Spermatophyta</taxon>
        <taxon>Magnoliopsida</taxon>
        <taxon>Liliopsida</taxon>
        <taxon>Asparagales</taxon>
        <taxon>Asparagaceae</taxon>
        <taxon>Asparagoideae</taxon>
        <taxon>Asparagus</taxon>
    </lineage>
</organism>
<dbReference type="Gramene" id="ONK63302">
    <property type="protein sequence ID" value="ONK63302"/>
    <property type="gene ID" value="A4U43_C07F13570"/>
</dbReference>
<dbReference type="AlphaFoldDB" id="A0A5P1EBS5"/>
<proteinExistence type="predicted"/>
<dbReference type="EMBL" id="CM007387">
    <property type="protein sequence ID" value="ONK63302.1"/>
    <property type="molecule type" value="Genomic_DNA"/>
</dbReference>
<reference evidence="3" key="1">
    <citation type="journal article" date="2017" name="Nat. Commun.">
        <title>The asparagus genome sheds light on the origin and evolution of a young Y chromosome.</title>
        <authorList>
            <person name="Harkess A."/>
            <person name="Zhou J."/>
            <person name="Xu C."/>
            <person name="Bowers J.E."/>
            <person name="Van der Hulst R."/>
            <person name="Ayyampalayam S."/>
            <person name="Mercati F."/>
            <person name="Riccardi P."/>
            <person name="McKain M.R."/>
            <person name="Kakrana A."/>
            <person name="Tang H."/>
            <person name="Ray J."/>
            <person name="Groenendijk J."/>
            <person name="Arikit S."/>
            <person name="Mathioni S.M."/>
            <person name="Nakano M."/>
            <person name="Shan H."/>
            <person name="Telgmann-Rauber A."/>
            <person name="Kanno A."/>
            <person name="Yue Z."/>
            <person name="Chen H."/>
            <person name="Li W."/>
            <person name="Chen Y."/>
            <person name="Xu X."/>
            <person name="Zhang Y."/>
            <person name="Luo S."/>
            <person name="Chen H."/>
            <person name="Gao J."/>
            <person name="Mao Z."/>
            <person name="Pires J.C."/>
            <person name="Luo M."/>
            <person name="Kudrna D."/>
            <person name="Wing R.A."/>
            <person name="Meyers B.C."/>
            <person name="Yi K."/>
            <person name="Kong H."/>
            <person name="Lavrijsen P."/>
            <person name="Sunseri F."/>
            <person name="Falavigna A."/>
            <person name="Ye Y."/>
            <person name="Leebens-Mack J.H."/>
            <person name="Chen G."/>
        </authorList>
    </citation>
    <scope>NUCLEOTIDE SEQUENCE [LARGE SCALE GENOMIC DNA]</scope>
    <source>
        <strain evidence="3">cv. DH0086</strain>
    </source>
</reference>
<accession>A0A5P1EBS5</accession>
<dbReference type="Proteomes" id="UP000243459">
    <property type="component" value="Chromosome 7"/>
</dbReference>
<evidence type="ECO:0000313" key="3">
    <source>
        <dbReference type="Proteomes" id="UP000243459"/>
    </source>
</evidence>
<protein>
    <submittedName>
        <fullName evidence="2">Uncharacterized protein</fullName>
    </submittedName>
</protein>
<gene>
    <name evidence="2" type="ORF">A4U43_C07F13570</name>
</gene>
<evidence type="ECO:0000256" key="1">
    <source>
        <dbReference type="SAM" id="MobiDB-lite"/>
    </source>
</evidence>